<keyword evidence="1" id="KW-0732">Signal</keyword>
<dbReference type="AlphaFoldDB" id="A0AAN7BDW1"/>
<gene>
    <name evidence="2" type="ORF">QBC37DRAFT_45805</name>
</gene>
<protein>
    <recommendedName>
        <fullName evidence="4">Hydrophobin</fullName>
    </recommendedName>
</protein>
<dbReference type="Proteomes" id="UP001301769">
    <property type="component" value="Unassembled WGS sequence"/>
</dbReference>
<evidence type="ECO:0008006" key="4">
    <source>
        <dbReference type="Google" id="ProtNLM"/>
    </source>
</evidence>
<evidence type="ECO:0000313" key="2">
    <source>
        <dbReference type="EMBL" id="KAK4217435.1"/>
    </source>
</evidence>
<name>A0AAN7BDW1_9PEZI</name>
<evidence type="ECO:0000256" key="1">
    <source>
        <dbReference type="SAM" id="SignalP"/>
    </source>
</evidence>
<proteinExistence type="predicted"/>
<reference evidence="2" key="1">
    <citation type="journal article" date="2023" name="Mol. Phylogenet. Evol.">
        <title>Genome-scale phylogeny and comparative genomics of the fungal order Sordariales.</title>
        <authorList>
            <person name="Hensen N."/>
            <person name="Bonometti L."/>
            <person name="Westerberg I."/>
            <person name="Brannstrom I.O."/>
            <person name="Guillou S."/>
            <person name="Cros-Aarteil S."/>
            <person name="Calhoun S."/>
            <person name="Haridas S."/>
            <person name="Kuo A."/>
            <person name="Mondo S."/>
            <person name="Pangilinan J."/>
            <person name="Riley R."/>
            <person name="LaButti K."/>
            <person name="Andreopoulos B."/>
            <person name="Lipzen A."/>
            <person name="Chen C."/>
            <person name="Yan M."/>
            <person name="Daum C."/>
            <person name="Ng V."/>
            <person name="Clum A."/>
            <person name="Steindorff A."/>
            <person name="Ohm R.A."/>
            <person name="Martin F."/>
            <person name="Silar P."/>
            <person name="Natvig D.O."/>
            <person name="Lalanne C."/>
            <person name="Gautier V."/>
            <person name="Ament-Velasquez S.L."/>
            <person name="Kruys A."/>
            <person name="Hutchinson M.I."/>
            <person name="Powell A.J."/>
            <person name="Barry K."/>
            <person name="Miller A.N."/>
            <person name="Grigoriev I.V."/>
            <person name="Debuchy R."/>
            <person name="Gladieux P."/>
            <person name="Hiltunen Thoren M."/>
            <person name="Johannesson H."/>
        </authorList>
    </citation>
    <scope>NUCLEOTIDE SEQUENCE</scope>
    <source>
        <strain evidence="2">PSN293</strain>
    </source>
</reference>
<feature type="signal peptide" evidence="1">
    <location>
        <begin position="1"/>
        <end position="24"/>
    </location>
</feature>
<organism evidence="2 3">
    <name type="scientific">Rhypophila decipiens</name>
    <dbReference type="NCBI Taxonomy" id="261697"/>
    <lineage>
        <taxon>Eukaryota</taxon>
        <taxon>Fungi</taxon>
        <taxon>Dikarya</taxon>
        <taxon>Ascomycota</taxon>
        <taxon>Pezizomycotina</taxon>
        <taxon>Sordariomycetes</taxon>
        <taxon>Sordariomycetidae</taxon>
        <taxon>Sordariales</taxon>
        <taxon>Naviculisporaceae</taxon>
        <taxon>Rhypophila</taxon>
    </lineage>
</organism>
<evidence type="ECO:0000313" key="3">
    <source>
        <dbReference type="Proteomes" id="UP001301769"/>
    </source>
</evidence>
<comment type="caution">
    <text evidence="2">The sequence shown here is derived from an EMBL/GenBank/DDBJ whole genome shotgun (WGS) entry which is preliminary data.</text>
</comment>
<reference evidence="2" key="2">
    <citation type="submission" date="2023-05" db="EMBL/GenBank/DDBJ databases">
        <authorList>
            <consortium name="Lawrence Berkeley National Laboratory"/>
            <person name="Steindorff A."/>
            <person name="Hensen N."/>
            <person name="Bonometti L."/>
            <person name="Westerberg I."/>
            <person name="Brannstrom I.O."/>
            <person name="Guillou S."/>
            <person name="Cros-Aarteil S."/>
            <person name="Calhoun S."/>
            <person name="Haridas S."/>
            <person name="Kuo A."/>
            <person name="Mondo S."/>
            <person name="Pangilinan J."/>
            <person name="Riley R."/>
            <person name="Labutti K."/>
            <person name="Andreopoulos B."/>
            <person name="Lipzen A."/>
            <person name="Chen C."/>
            <person name="Yanf M."/>
            <person name="Daum C."/>
            <person name="Ng V."/>
            <person name="Clum A."/>
            <person name="Ohm R."/>
            <person name="Martin F."/>
            <person name="Silar P."/>
            <person name="Natvig D."/>
            <person name="Lalanne C."/>
            <person name="Gautier V."/>
            <person name="Ament-Velasquez S.L."/>
            <person name="Kruys A."/>
            <person name="Hutchinson M.I."/>
            <person name="Powell A.J."/>
            <person name="Barry K."/>
            <person name="Miller A.N."/>
            <person name="Grigoriev I.V."/>
            <person name="Debuchy R."/>
            <person name="Gladieux P."/>
            <person name="Thoren M.H."/>
            <person name="Johannesson H."/>
        </authorList>
    </citation>
    <scope>NUCLEOTIDE SEQUENCE</scope>
    <source>
        <strain evidence="2">PSN293</strain>
    </source>
</reference>
<sequence length="177" mass="18631">MQLTTSSLLTFLVVVGGISSSVSAIPRQQVAPRQAPPRGQIPQNVTKLLNQLPANAAEPLDFFPKDFGVQRGIPLGDGSARCQGANPSVAIDCSCPPDVDDPTFRAAVKIGLNMGFYPQPDVTMPIKIDEWNNNGQLGDKELQKKRNLVMVIAIQSLTGNKGLGCPGVSVPVLGGTG</sequence>
<feature type="chain" id="PRO_5042866760" description="Hydrophobin" evidence="1">
    <location>
        <begin position="25"/>
        <end position="177"/>
    </location>
</feature>
<accession>A0AAN7BDW1</accession>
<dbReference type="EMBL" id="MU858059">
    <property type="protein sequence ID" value="KAK4217435.1"/>
    <property type="molecule type" value="Genomic_DNA"/>
</dbReference>
<keyword evidence="3" id="KW-1185">Reference proteome</keyword>